<evidence type="ECO:0000313" key="3">
    <source>
        <dbReference type="EMBL" id="NWB48029.1"/>
    </source>
</evidence>
<feature type="domain" description="Dermonecrotic toxin N-terminal" evidence="2">
    <location>
        <begin position="110"/>
        <end position="311"/>
    </location>
</feature>
<sequence>MHTTSEENDHSTLPHYRLIRSRLPAWLKNATAEQYASLRSAMLENNASRLLVRNILSPLKSLEIFAEPILELGISPLSRDLTDMQVATLAKRWKKDSFLGIPIYDASPEHSLLEAALYNFEEWETHDDAFGSGSAIYPSGKAAGLKSSLTPKTFARFCRHLDLGLKYHHHLKQILELDRPADEIILFDNKREHFVHHEWSRFNVSLWMAFMKNDISDACAARLKYFLLPIRKRTGKLPRYQQVKWLGHTLPGVIHFASDPDDNTGPCTLYCPGHPKSALKEYPSFVEFQEDYLEQMRSADFRQLISRLMPIDYQGSLLTAKISKVASGRSPAQLRRLISLSRIEGELFEEIHWQRLQRLESDVGRLAPPSAQANATTREQLLDEYHTARLDLLFGLKDFIPRFRQTLLTPPGSQLADTVYQDLFIWSPREMNAGLIHLLNVAKTAKNSRTATVVEGLPELIRVRFLGRTRLWKPDLTPYQSAIKPPDEHWQANSLGLYPWAQATVLKLDRQYYKVEHNEDTDRWHIVLIGYPNVYSPPLRHNGVGAWRTIHEKVLTWSKQQLIARLGPRAARLSESLANAALTFSGTHLYTLRQIHHYSRRTPPLLLDSLKRLWIFQEIEHFDLERAKGNVVSELSPRIQLYLLTRLPGWPRDKMLEVLRTGSQGTIQYGAGVRMAGTLLNVVLEALDQEEIDSLLENTIAPLEQLNQLALNLVAQAKLKSLALLEHLYIETEQPDTAPQRRIRQAHAELPKSHLADAIFSLDIQAQGAPETEPTLKREIERALEQVRISRVFEGLYPGWPHAQQSDRLAFSLLETLETWPPDIRLELWDPDIDTALEAIGEHDSLTYRRLKKTGAFYQLQDQQGSTLSDLQDLYTSVWLAMPKLTQQALNSTLNISLDERRAAMDLKQAVFRNASTLRSQTPALRIPNHAPGQPEPNTSTRVPESFAVRGTTVSGLELRNGGIYWNLHTKPLAAHAYLHYIRNGDRYYPVRQAPEGWRLLNAKTPYSFYQPLLQRKTDGEWVLPQGTEPPDLTPAGSLSVQKHGATPSSPRDDKAFTEAERQRMRSRKSYRSHLNSPLTYDRVDNGRYPLRDLDGYPMTILAIHYSKAEGSHQSKARAQQIVPYLQWQGYEKVAQLYEDKLEIARFEHDDLRYAQEEHLVGRFLVSARHYLPRGEILGVYGGMLIPLIVSHQRRDPFATAVRQDSTHDLIRFRDDRPEPAAPCLSGDNILSRINTRYEYRNGAPIRQAATGYNVESVAFAVDVKGRDGRIEKNRYFITALFASQAIFEFDELRLNHGYTWEQIRTLEILPRSHSR</sequence>
<feature type="compositionally biased region" description="Basic and acidic residues" evidence="1">
    <location>
        <begin position="1051"/>
        <end position="1064"/>
    </location>
</feature>
<dbReference type="Proteomes" id="UP000582981">
    <property type="component" value="Unassembled WGS sequence"/>
</dbReference>
<name>A0A7Y8BLE9_9PSED</name>
<evidence type="ECO:0000256" key="1">
    <source>
        <dbReference type="SAM" id="MobiDB-lite"/>
    </source>
</evidence>
<evidence type="ECO:0000259" key="2">
    <source>
        <dbReference type="Pfam" id="PF20178"/>
    </source>
</evidence>
<organism evidence="3 4">
    <name type="scientific">Pseudomonas gingeri</name>
    <dbReference type="NCBI Taxonomy" id="117681"/>
    <lineage>
        <taxon>Bacteria</taxon>
        <taxon>Pseudomonadati</taxon>
        <taxon>Pseudomonadota</taxon>
        <taxon>Gammaproteobacteria</taxon>
        <taxon>Pseudomonadales</taxon>
        <taxon>Pseudomonadaceae</taxon>
        <taxon>Pseudomonas</taxon>
    </lineage>
</organism>
<dbReference type="RefSeq" id="WP_177144545.1">
    <property type="nucleotide sequence ID" value="NZ_JACAPU010000018.1"/>
</dbReference>
<comment type="caution">
    <text evidence="3">The sequence shown here is derived from an EMBL/GenBank/DDBJ whole genome shotgun (WGS) entry which is preliminary data.</text>
</comment>
<reference evidence="3 4" key="1">
    <citation type="submission" date="2020-04" db="EMBL/GenBank/DDBJ databases">
        <title>Molecular characterization of pseudomonads from Agaricus bisporus reveal novel blotch 2 pathogens in Western Europe.</title>
        <authorList>
            <person name="Taparia T."/>
            <person name="Krijger M."/>
            <person name="Haynes E."/>
            <person name="Elpinstone J.G."/>
            <person name="Noble R."/>
            <person name="Van Der Wolf J."/>
        </authorList>
    </citation>
    <scope>NUCLEOTIDE SEQUENCE [LARGE SCALE GENOMIC DNA]</scope>
    <source>
        <strain evidence="3 4">F1001</strain>
    </source>
</reference>
<proteinExistence type="predicted"/>
<feature type="region of interest" description="Disordered" evidence="1">
    <location>
        <begin position="1022"/>
        <end position="1072"/>
    </location>
</feature>
<dbReference type="Pfam" id="PF20178">
    <property type="entry name" value="ToxA_N"/>
    <property type="match status" value="1"/>
</dbReference>
<dbReference type="InterPro" id="IPR046673">
    <property type="entry name" value="ToxA_N"/>
</dbReference>
<gene>
    <name evidence="3" type="ORF">HX829_16180</name>
</gene>
<protein>
    <recommendedName>
        <fullName evidence="2">Dermonecrotic toxin N-terminal domain-containing protein</fullName>
    </recommendedName>
</protein>
<evidence type="ECO:0000313" key="4">
    <source>
        <dbReference type="Proteomes" id="UP000582981"/>
    </source>
</evidence>
<dbReference type="EMBL" id="JACAPU010000018">
    <property type="protein sequence ID" value="NWB48029.1"/>
    <property type="molecule type" value="Genomic_DNA"/>
</dbReference>
<accession>A0A7Y8BLE9</accession>